<dbReference type="EMBL" id="FNCN01000035">
    <property type="protein sequence ID" value="SDI13633.1"/>
    <property type="molecule type" value="Genomic_DNA"/>
</dbReference>
<proteinExistence type="inferred from homology"/>
<keyword evidence="7" id="KW-0813">Transport</keyword>
<keyword evidence="4 7" id="KW-1133">Transmembrane helix</keyword>
<gene>
    <name evidence="7" type="primary">tatC</name>
    <name evidence="9" type="ORF">SAMN05421505_13521</name>
</gene>
<evidence type="ECO:0000256" key="5">
    <source>
        <dbReference type="ARBA" id="ARBA00023010"/>
    </source>
</evidence>
<comment type="function">
    <text evidence="7">Part of the twin-arginine translocation (Tat) system that transports large folded proteins containing a characteristic twin-arginine motif in their signal peptide across membranes. Together with TatB, TatC is part of a receptor directly interacting with Tat signal peptides.</text>
</comment>
<dbReference type="PRINTS" id="PR01840">
    <property type="entry name" value="TATCFAMILY"/>
</dbReference>
<feature type="compositionally biased region" description="Acidic residues" evidence="8">
    <location>
        <begin position="265"/>
        <end position="274"/>
    </location>
</feature>
<evidence type="ECO:0000256" key="3">
    <source>
        <dbReference type="ARBA" id="ARBA00022927"/>
    </source>
</evidence>
<keyword evidence="7" id="KW-1003">Cell membrane</keyword>
<comment type="similarity">
    <text evidence="7">Belongs to the TatC family.</text>
</comment>
<dbReference type="STRING" id="504805.SAMN05421505_13521"/>
<reference evidence="9 10" key="1">
    <citation type="submission" date="2016-10" db="EMBL/GenBank/DDBJ databases">
        <authorList>
            <person name="de Groot N.N."/>
        </authorList>
    </citation>
    <scope>NUCLEOTIDE SEQUENCE [LARGE SCALE GENOMIC DNA]</scope>
    <source>
        <strain evidence="9 10">CPCC 201354</strain>
    </source>
</reference>
<dbReference type="PANTHER" id="PTHR30371">
    <property type="entry name" value="SEC-INDEPENDENT PROTEIN TRANSLOCASE PROTEIN TATC"/>
    <property type="match status" value="1"/>
</dbReference>
<keyword evidence="3 7" id="KW-0653">Protein transport</keyword>
<dbReference type="GO" id="GO:0043953">
    <property type="term" value="P:protein transport by the Tat complex"/>
    <property type="evidence" value="ECO:0007669"/>
    <property type="project" value="UniProtKB-UniRule"/>
</dbReference>
<feature type="transmembrane region" description="Helical" evidence="7">
    <location>
        <begin position="231"/>
        <end position="250"/>
    </location>
</feature>
<evidence type="ECO:0000256" key="1">
    <source>
        <dbReference type="ARBA" id="ARBA00004141"/>
    </source>
</evidence>
<dbReference type="GO" id="GO:0065002">
    <property type="term" value="P:intracellular protein transmembrane transport"/>
    <property type="evidence" value="ECO:0007669"/>
    <property type="project" value="TreeGrafter"/>
</dbReference>
<keyword evidence="10" id="KW-1185">Reference proteome</keyword>
<name>A0A1G8I441_9ACTN</name>
<dbReference type="PANTHER" id="PTHR30371:SF0">
    <property type="entry name" value="SEC-INDEPENDENT PROTEIN TRANSLOCASE PROTEIN TATC, CHLOROPLASTIC-RELATED"/>
    <property type="match status" value="1"/>
</dbReference>
<dbReference type="Proteomes" id="UP000198923">
    <property type="component" value="Unassembled WGS sequence"/>
</dbReference>
<dbReference type="AlphaFoldDB" id="A0A1G8I441"/>
<dbReference type="GO" id="GO:0033281">
    <property type="term" value="C:TAT protein transport complex"/>
    <property type="evidence" value="ECO:0007669"/>
    <property type="project" value="UniProtKB-UniRule"/>
</dbReference>
<keyword evidence="6 7" id="KW-0472">Membrane</keyword>
<dbReference type="HAMAP" id="MF_00902">
    <property type="entry name" value="TatC"/>
    <property type="match status" value="1"/>
</dbReference>
<feature type="transmembrane region" description="Helical" evidence="7">
    <location>
        <begin position="32"/>
        <end position="50"/>
    </location>
</feature>
<keyword evidence="2 7" id="KW-0812">Transmembrane</keyword>
<evidence type="ECO:0000256" key="6">
    <source>
        <dbReference type="ARBA" id="ARBA00023136"/>
    </source>
</evidence>
<feature type="region of interest" description="Disordered" evidence="8">
    <location>
        <begin position="259"/>
        <end position="291"/>
    </location>
</feature>
<feature type="transmembrane region" description="Helical" evidence="7">
    <location>
        <begin position="125"/>
        <end position="144"/>
    </location>
</feature>
<accession>A0A1G8I441</accession>
<comment type="subcellular location">
    <subcellularLocation>
        <location evidence="7">Cell membrane</location>
        <topology evidence="7">Multi-pass membrane protein</topology>
    </subcellularLocation>
    <subcellularLocation>
        <location evidence="1">Membrane</location>
        <topology evidence="1">Multi-pass membrane protein</topology>
    </subcellularLocation>
</comment>
<comment type="subunit">
    <text evidence="7">The Tat system comprises two distinct complexes: a TatABC complex, containing multiple copies of TatA, TatB and TatC subunits, and a separate TatA complex, containing only TatA subunits. Substrates initially bind to the TatABC complex, which probably triggers association of the separate TatA complex to form the active translocon.</text>
</comment>
<evidence type="ECO:0000313" key="9">
    <source>
        <dbReference type="EMBL" id="SDI13633.1"/>
    </source>
</evidence>
<feature type="transmembrane region" description="Helical" evidence="7">
    <location>
        <begin position="79"/>
        <end position="104"/>
    </location>
</feature>
<evidence type="ECO:0000256" key="2">
    <source>
        <dbReference type="ARBA" id="ARBA00022692"/>
    </source>
</evidence>
<dbReference type="Pfam" id="PF00902">
    <property type="entry name" value="TatC"/>
    <property type="match status" value="1"/>
</dbReference>
<organism evidence="9 10">
    <name type="scientific">Sinosporangium album</name>
    <dbReference type="NCBI Taxonomy" id="504805"/>
    <lineage>
        <taxon>Bacteria</taxon>
        <taxon>Bacillati</taxon>
        <taxon>Actinomycetota</taxon>
        <taxon>Actinomycetes</taxon>
        <taxon>Streptosporangiales</taxon>
        <taxon>Streptosporangiaceae</taxon>
        <taxon>Sinosporangium</taxon>
    </lineage>
</organism>
<evidence type="ECO:0000256" key="4">
    <source>
        <dbReference type="ARBA" id="ARBA00022989"/>
    </source>
</evidence>
<evidence type="ECO:0000256" key="8">
    <source>
        <dbReference type="SAM" id="MobiDB-lite"/>
    </source>
</evidence>
<protein>
    <recommendedName>
        <fullName evidence="7">Sec-independent protein translocase protein TatC</fullName>
    </recommendedName>
</protein>
<dbReference type="GO" id="GO:0009977">
    <property type="term" value="F:proton motive force dependent protein transmembrane transporter activity"/>
    <property type="evidence" value="ECO:0007669"/>
    <property type="project" value="TreeGrafter"/>
</dbReference>
<dbReference type="OrthoDB" id="9777044at2"/>
<dbReference type="NCBIfam" id="TIGR00945">
    <property type="entry name" value="tatC"/>
    <property type="match status" value="1"/>
</dbReference>
<sequence length="291" mass="32044">MALLKRSKSSEKADSEGRMPLIEHLRELRTRLVLAILAVVVGTIVGFTLYDPIWALLSEPYCSLPNANELGSCFANRGVFAPFFVALKVAAIFGLVVSSPFWLYQVWAFVTPGLYRNERKYTISFLAIAVPLFAAGAALAYFVLDKGLALLLSFVPANSATLMEPTEYLDYALVMLIVFGVSFELPLLMVFLNLIGVLKQATVKKHRRMIIFAMFVFGAVATPGSDPIAMIALAVPMVALFGLAELIMYLRERRLPAGEDYSNLSDDEASELADEDRPFDQETSDPPTSGR</sequence>
<keyword evidence="5 7" id="KW-0811">Translocation</keyword>
<dbReference type="InterPro" id="IPR002033">
    <property type="entry name" value="TatC"/>
</dbReference>
<evidence type="ECO:0000256" key="7">
    <source>
        <dbReference type="HAMAP-Rule" id="MF_00902"/>
    </source>
</evidence>
<evidence type="ECO:0000313" key="10">
    <source>
        <dbReference type="Proteomes" id="UP000198923"/>
    </source>
</evidence>
<feature type="transmembrane region" description="Helical" evidence="7">
    <location>
        <begin position="209"/>
        <end position="225"/>
    </location>
</feature>
<feature type="transmembrane region" description="Helical" evidence="7">
    <location>
        <begin position="171"/>
        <end position="197"/>
    </location>
</feature>